<feature type="transmembrane region" description="Helical" evidence="6">
    <location>
        <begin position="396"/>
        <end position="426"/>
    </location>
</feature>
<reference evidence="8" key="1">
    <citation type="submission" date="2020-04" db="EMBL/GenBank/DDBJ databases">
        <title>Hybrid Assembly of Korean Phytophthora infestans isolates.</title>
        <authorList>
            <person name="Prokchorchik M."/>
            <person name="Lee Y."/>
            <person name="Seo J."/>
            <person name="Cho J.-H."/>
            <person name="Park Y.-E."/>
            <person name="Jang D.-C."/>
            <person name="Im J.-S."/>
            <person name="Choi J.-G."/>
            <person name="Park H.-J."/>
            <person name="Lee G.-B."/>
            <person name="Lee Y.-G."/>
            <person name="Hong S.-Y."/>
            <person name="Cho K."/>
            <person name="Sohn K.H."/>
        </authorList>
    </citation>
    <scope>NUCLEOTIDE SEQUENCE</scope>
    <source>
        <strain evidence="8">KR_1_A1</strain>
        <strain evidence="9">KR_2_A2</strain>
    </source>
</reference>
<dbReference type="AlphaFoldDB" id="A0A833T2S3"/>
<evidence type="ECO:0000256" key="3">
    <source>
        <dbReference type="ARBA" id="ARBA00022692"/>
    </source>
</evidence>
<comment type="caution">
    <text evidence="8">The sequence shown here is derived from an EMBL/GenBank/DDBJ whole genome shotgun (WGS) entry which is preliminary data.</text>
</comment>
<protein>
    <submittedName>
        <fullName evidence="8 9">TB2/DP1 HVA22 family</fullName>
    </submittedName>
</protein>
<feature type="transmembrane region" description="Helical" evidence="6">
    <location>
        <begin position="438"/>
        <end position="456"/>
    </location>
</feature>
<feature type="transmembrane region" description="Helical" evidence="6">
    <location>
        <begin position="182"/>
        <end position="206"/>
    </location>
</feature>
<evidence type="ECO:0000313" key="9">
    <source>
        <dbReference type="EMBL" id="KAF4129534.1"/>
    </source>
</evidence>
<name>A0A833T2S3_PHYIN</name>
<feature type="transmembrane region" description="Helical" evidence="6">
    <location>
        <begin position="102"/>
        <end position="121"/>
    </location>
</feature>
<keyword evidence="10" id="KW-1185">Reference proteome</keyword>
<dbReference type="GO" id="GO:0016020">
    <property type="term" value="C:membrane"/>
    <property type="evidence" value="ECO:0007669"/>
    <property type="project" value="UniProtKB-SubCell"/>
</dbReference>
<dbReference type="Pfam" id="PF03134">
    <property type="entry name" value="TB2_DP1_HVA22"/>
    <property type="match status" value="1"/>
</dbReference>
<dbReference type="InterPro" id="IPR004345">
    <property type="entry name" value="TB2_DP1_HVA22"/>
</dbReference>
<evidence type="ECO:0000313" key="10">
    <source>
        <dbReference type="Proteomes" id="UP000602510"/>
    </source>
</evidence>
<accession>A0A833T2S3</accession>
<comment type="similarity">
    <text evidence="2">Belongs to the DP1 family.</text>
</comment>
<feature type="chain" id="PRO_5036417782" evidence="7">
    <location>
        <begin position="24"/>
        <end position="507"/>
    </location>
</feature>
<evidence type="ECO:0000256" key="4">
    <source>
        <dbReference type="ARBA" id="ARBA00022989"/>
    </source>
</evidence>
<feature type="transmembrane region" description="Helical" evidence="6">
    <location>
        <begin position="462"/>
        <end position="481"/>
    </location>
</feature>
<keyword evidence="5 6" id="KW-0472">Membrane</keyword>
<feature type="signal peptide" evidence="7">
    <location>
        <begin position="1"/>
        <end position="23"/>
    </location>
</feature>
<keyword evidence="4 6" id="KW-1133">Transmembrane helix</keyword>
<dbReference type="EMBL" id="WSZM01000465">
    <property type="protein sequence ID" value="KAF4032771.1"/>
    <property type="molecule type" value="Genomic_DNA"/>
</dbReference>
<dbReference type="Proteomes" id="UP000704712">
    <property type="component" value="Unassembled WGS sequence"/>
</dbReference>
<dbReference type="OMA" id="LSAKWRV"/>
<dbReference type="EMBL" id="JAACNO010002944">
    <property type="protein sequence ID" value="KAF4129534.1"/>
    <property type="molecule type" value="Genomic_DNA"/>
</dbReference>
<feature type="transmembrane region" description="Helical" evidence="6">
    <location>
        <begin position="141"/>
        <end position="161"/>
    </location>
</feature>
<evidence type="ECO:0000313" key="8">
    <source>
        <dbReference type="EMBL" id="KAF4032771.1"/>
    </source>
</evidence>
<feature type="transmembrane region" description="Helical" evidence="6">
    <location>
        <begin position="286"/>
        <end position="307"/>
    </location>
</feature>
<feature type="transmembrane region" description="Helical" evidence="6">
    <location>
        <begin position="226"/>
        <end position="244"/>
    </location>
</feature>
<sequence>MRRLVLAALGSLVASFLLIQLQAHLPETRSSVDLEDHVPILAEDALPQTNSLLDLFLPSDPFNVPDVAQLFTQSPDWGAIGSAFEDAIVATFQCLKLWGTFLLLISVPILQALAIAGEAVLPHVLTAAKMAADYVSKMDPLHQALVAVTVLFVGICIRQGYVHKARVQYVRTRRSLELRYRAFVASLSAKWRVVAILLPHFLFFALSYEALYWLPTSLMDVLSSEALFGLLSVGYPLLHSIGVIRQKRLYPKRSRPGATNELMKKFEKISLPDYEWRSYEACLKYWVLWSLAVCVIGMVTLFLPAFVTSFVTAPLHFCNIFLVWMHSPFTRGDIALYTWLSPLVSPYANCIHEREAAVHPEAEEKTNFLIRMLVSLRVVPERHVHLAKDLWSQGPALFGLLFMFTPGFVASRGCSLMGFGFPAYVTIGVLGEKRTRRYEWWIAYFSVAVTVDYLITAIGREIGWIPLFYHVKLLVMMWLQFPYFQGAERIFNACFSSVFIVPERKDE</sequence>
<dbReference type="PANTHER" id="PTHR12300:SF161">
    <property type="entry name" value="RECEPTOR EXPRESSION-ENHANCING PROTEIN"/>
    <property type="match status" value="1"/>
</dbReference>
<gene>
    <name evidence="8" type="ORF">GN244_ATG15339</name>
    <name evidence="9" type="ORF">GN958_ATG21270</name>
</gene>
<organism evidence="8 10">
    <name type="scientific">Phytophthora infestans</name>
    <name type="common">Potato late blight agent</name>
    <name type="synonym">Botrytis infestans</name>
    <dbReference type="NCBI Taxonomy" id="4787"/>
    <lineage>
        <taxon>Eukaryota</taxon>
        <taxon>Sar</taxon>
        <taxon>Stramenopiles</taxon>
        <taxon>Oomycota</taxon>
        <taxon>Peronosporomycetes</taxon>
        <taxon>Peronosporales</taxon>
        <taxon>Peronosporaceae</taxon>
        <taxon>Phytophthora</taxon>
    </lineage>
</organism>
<keyword evidence="3 6" id="KW-0812">Transmembrane</keyword>
<evidence type="ECO:0000256" key="5">
    <source>
        <dbReference type="ARBA" id="ARBA00023136"/>
    </source>
</evidence>
<evidence type="ECO:0000256" key="7">
    <source>
        <dbReference type="SAM" id="SignalP"/>
    </source>
</evidence>
<evidence type="ECO:0000256" key="1">
    <source>
        <dbReference type="ARBA" id="ARBA00004141"/>
    </source>
</evidence>
<proteinExistence type="inferred from homology"/>
<comment type="subcellular location">
    <subcellularLocation>
        <location evidence="1">Membrane</location>
        <topology evidence="1">Multi-pass membrane protein</topology>
    </subcellularLocation>
</comment>
<dbReference type="PANTHER" id="PTHR12300">
    <property type="entry name" value="HVA22-LIKE PROTEINS"/>
    <property type="match status" value="1"/>
</dbReference>
<dbReference type="Proteomes" id="UP000602510">
    <property type="component" value="Unassembled WGS sequence"/>
</dbReference>
<evidence type="ECO:0000256" key="2">
    <source>
        <dbReference type="ARBA" id="ARBA00008573"/>
    </source>
</evidence>
<evidence type="ECO:0000256" key="6">
    <source>
        <dbReference type="SAM" id="Phobius"/>
    </source>
</evidence>
<keyword evidence="7" id="KW-0732">Signal</keyword>